<proteinExistence type="predicted"/>
<dbReference type="GO" id="GO:0005886">
    <property type="term" value="C:plasma membrane"/>
    <property type="evidence" value="ECO:0007669"/>
    <property type="project" value="UniProtKB-SubCell"/>
</dbReference>
<reference evidence="12 13" key="1">
    <citation type="journal article" date="2011" name="Proc. Natl. Acad. Sci. U.S.A.">
        <title>Genetic diversity and population structure of the endangered marsupial Sarcophilus harrisii (Tasmanian devil).</title>
        <authorList>
            <person name="Miller W."/>
            <person name="Hayes V.M."/>
            <person name="Ratan A."/>
            <person name="Petersen D.C."/>
            <person name="Wittekindt N.E."/>
            <person name="Miller J."/>
            <person name="Walenz B."/>
            <person name="Knight J."/>
            <person name="Qi J."/>
            <person name="Zhao F."/>
            <person name="Wang Q."/>
            <person name="Bedoya-Reina O.C."/>
            <person name="Katiyar N."/>
            <person name="Tomsho L.P."/>
            <person name="Kasson L.M."/>
            <person name="Hardie R.A."/>
            <person name="Woodbridge P."/>
            <person name="Tindall E.A."/>
            <person name="Bertelsen M.F."/>
            <person name="Dixon D."/>
            <person name="Pyecroft S."/>
            <person name="Helgen K.M."/>
            <person name="Lesk A.M."/>
            <person name="Pringle T.H."/>
            <person name="Patterson N."/>
            <person name="Zhang Y."/>
            <person name="Kreiss A."/>
            <person name="Woods G.M."/>
            <person name="Jones M.E."/>
            <person name="Schuster S.C."/>
        </authorList>
    </citation>
    <scope>NUCLEOTIDE SEQUENCE [LARGE SCALE GENOMIC DNA]</scope>
</reference>
<evidence type="ECO:0000256" key="3">
    <source>
        <dbReference type="ARBA" id="ARBA00022692"/>
    </source>
</evidence>
<feature type="transmembrane region" description="Helical" evidence="10">
    <location>
        <begin position="134"/>
        <end position="155"/>
    </location>
</feature>
<evidence type="ECO:0000256" key="5">
    <source>
        <dbReference type="ARBA" id="ARBA00022989"/>
    </source>
</evidence>
<dbReference type="Pfam" id="PF13853">
    <property type="entry name" value="7tm_4"/>
    <property type="match status" value="1"/>
</dbReference>
<dbReference type="Proteomes" id="UP000007648">
    <property type="component" value="Unassembled WGS sequence"/>
</dbReference>
<dbReference type="InterPro" id="IPR000725">
    <property type="entry name" value="Olfact_rcpt"/>
</dbReference>
<keyword evidence="13" id="KW-1185">Reference proteome</keyword>
<accession>G3WGI6</accession>
<evidence type="ECO:0000256" key="1">
    <source>
        <dbReference type="ARBA" id="ARBA00004651"/>
    </source>
</evidence>
<comment type="subcellular location">
    <subcellularLocation>
        <location evidence="1">Cell membrane</location>
        <topology evidence="1">Multi-pass membrane protein</topology>
    </subcellularLocation>
</comment>
<reference evidence="12" key="2">
    <citation type="submission" date="2025-08" db="UniProtKB">
        <authorList>
            <consortium name="Ensembl"/>
        </authorList>
    </citation>
    <scope>IDENTIFICATION</scope>
</reference>
<feature type="transmembrane region" description="Helical" evidence="10">
    <location>
        <begin position="176"/>
        <end position="197"/>
    </location>
</feature>
<dbReference type="eggNOG" id="ENOG502SKP5">
    <property type="taxonomic scope" value="Eukaryota"/>
</dbReference>
<evidence type="ECO:0000256" key="6">
    <source>
        <dbReference type="ARBA" id="ARBA00023040"/>
    </source>
</evidence>
<dbReference type="CDD" id="cd15232">
    <property type="entry name" value="7tmA_OR13-like"/>
    <property type="match status" value="1"/>
</dbReference>
<dbReference type="InterPro" id="IPR000276">
    <property type="entry name" value="GPCR_Rhodpsn"/>
</dbReference>
<dbReference type="PRINTS" id="PR00245">
    <property type="entry name" value="OLFACTORYR"/>
</dbReference>
<dbReference type="PRINTS" id="PR00237">
    <property type="entry name" value="GPCRRHODOPSN"/>
</dbReference>
<keyword evidence="5 10" id="KW-1133">Transmembrane helix</keyword>
<feature type="transmembrane region" description="Helical" evidence="10">
    <location>
        <begin position="272"/>
        <end position="291"/>
    </location>
</feature>
<keyword evidence="3 10" id="KW-0812">Transmembrane</keyword>
<dbReference type="FunCoup" id="G3WGI6">
    <property type="interactions" value="460"/>
</dbReference>
<reference evidence="12" key="3">
    <citation type="submission" date="2025-09" db="UniProtKB">
        <authorList>
            <consortium name="Ensembl"/>
        </authorList>
    </citation>
    <scope>IDENTIFICATION</scope>
</reference>
<dbReference type="Gene3D" id="1.20.1070.10">
    <property type="entry name" value="Rhodopsin 7-helix transmembrane proteins"/>
    <property type="match status" value="1"/>
</dbReference>
<evidence type="ECO:0000259" key="11">
    <source>
        <dbReference type="PROSITE" id="PS50262"/>
    </source>
</evidence>
<keyword evidence="4" id="KW-0552">Olfaction</keyword>
<evidence type="ECO:0000256" key="9">
    <source>
        <dbReference type="ARBA" id="ARBA00023224"/>
    </source>
</evidence>
<keyword evidence="7 10" id="KW-0472">Membrane</keyword>
<evidence type="ECO:0000256" key="8">
    <source>
        <dbReference type="ARBA" id="ARBA00023170"/>
    </source>
</evidence>
<keyword evidence="4" id="KW-0716">Sensory transduction</keyword>
<keyword evidence="9" id="KW-0807">Transducer</keyword>
<dbReference type="GO" id="GO:0004930">
    <property type="term" value="F:G protein-coupled receptor activity"/>
    <property type="evidence" value="ECO:0007669"/>
    <property type="project" value="UniProtKB-KW"/>
</dbReference>
<dbReference type="SUPFAM" id="SSF81321">
    <property type="entry name" value="Family A G protein-coupled receptor-like"/>
    <property type="match status" value="1"/>
</dbReference>
<feature type="transmembrane region" description="Helical" evidence="10">
    <location>
        <begin position="25"/>
        <end position="51"/>
    </location>
</feature>
<evidence type="ECO:0000313" key="13">
    <source>
        <dbReference type="Proteomes" id="UP000007648"/>
    </source>
</evidence>
<protein>
    <recommendedName>
        <fullName evidence="11">G-protein coupled receptors family 1 profile domain-containing protein</fullName>
    </recommendedName>
</protein>
<name>G3WGI6_SARHA</name>
<feature type="transmembrane region" description="Helical" evidence="10">
    <location>
        <begin position="100"/>
        <end position="119"/>
    </location>
</feature>
<dbReference type="Ensembl" id="ENSSHAT00000014663.2">
    <property type="protein sequence ID" value="ENSSHAP00000014541.2"/>
    <property type="gene ID" value="ENSSHAG00000012413.2"/>
</dbReference>
<keyword evidence="8" id="KW-0675">Receptor</keyword>
<dbReference type="PANTHER" id="PTHR26452">
    <property type="entry name" value="OLFACTORY RECEPTOR"/>
    <property type="match status" value="1"/>
</dbReference>
<evidence type="ECO:0000256" key="7">
    <source>
        <dbReference type="ARBA" id="ARBA00023136"/>
    </source>
</evidence>
<dbReference type="FunFam" id="1.20.1070.10:FF:000015">
    <property type="entry name" value="Olfactory receptor"/>
    <property type="match status" value="1"/>
</dbReference>
<dbReference type="HOGENOM" id="CLU_012526_1_3_1"/>
<dbReference type="STRING" id="9305.ENSSHAP00000014541"/>
<dbReference type="InterPro" id="IPR017452">
    <property type="entry name" value="GPCR_Rhodpsn_7TM"/>
</dbReference>
<keyword evidence="6" id="KW-0297">G-protein coupled receptor</keyword>
<evidence type="ECO:0000256" key="10">
    <source>
        <dbReference type="SAM" id="Phobius"/>
    </source>
</evidence>
<dbReference type="InterPro" id="IPR050516">
    <property type="entry name" value="Olfactory_GPCR"/>
</dbReference>
<dbReference type="PROSITE" id="PS50262">
    <property type="entry name" value="G_PROTEIN_RECEP_F1_2"/>
    <property type="match status" value="1"/>
</dbReference>
<feature type="transmembrane region" description="Helical" evidence="10">
    <location>
        <begin position="237"/>
        <end position="260"/>
    </location>
</feature>
<sequence length="345" mass="38589">MAERNQTVVTEFILLGFSETHPIRLVLFCIFFFLYIVALAGNTLIVVAISVDSGLHTPMYFFLANLAILDIGCTTTVLPKLLENLADKKSISYVGCMTQLYFLTWFLGAELLLFTAMAYDRYVAICHPLHYTTMMSRMVCFLLAGSVWAISAINSSVHTGLMIRLIFCGPNKIKHFLCEIPTLLLLSCTSTYLNNIMIVIADVYFGVINFVFTMVSYGFIISSILKIRTTEGKKKAFSTCSSHLIVVTIYYTTVIYTYILPGSGSSMDNGKVVAVLYTTISPTLNPLIYTLRNKDFKTALKKIFVRFTQNLRTQNESLANLSLTTLLLYSQLISVLDHAILSQSS</sequence>
<dbReference type="GeneTree" id="ENSGT01140000282524"/>
<feature type="domain" description="G-protein coupled receptors family 1 profile" evidence="11">
    <location>
        <begin position="41"/>
        <end position="289"/>
    </location>
</feature>
<dbReference type="GO" id="GO:0004984">
    <property type="term" value="F:olfactory receptor activity"/>
    <property type="evidence" value="ECO:0007669"/>
    <property type="project" value="InterPro"/>
</dbReference>
<keyword evidence="2" id="KW-1003">Cell membrane</keyword>
<evidence type="ECO:0000313" key="12">
    <source>
        <dbReference type="Ensembl" id="ENSSHAP00000014541.2"/>
    </source>
</evidence>
<evidence type="ECO:0000256" key="2">
    <source>
        <dbReference type="ARBA" id="ARBA00022475"/>
    </source>
</evidence>
<feature type="transmembrane region" description="Helical" evidence="10">
    <location>
        <begin position="57"/>
        <end position="79"/>
    </location>
</feature>
<dbReference type="AlphaFoldDB" id="G3WGI6"/>
<organism evidence="12 13">
    <name type="scientific">Sarcophilus harrisii</name>
    <name type="common">Tasmanian devil</name>
    <name type="synonym">Sarcophilus laniarius</name>
    <dbReference type="NCBI Taxonomy" id="9305"/>
    <lineage>
        <taxon>Eukaryota</taxon>
        <taxon>Metazoa</taxon>
        <taxon>Chordata</taxon>
        <taxon>Craniata</taxon>
        <taxon>Vertebrata</taxon>
        <taxon>Euteleostomi</taxon>
        <taxon>Mammalia</taxon>
        <taxon>Metatheria</taxon>
        <taxon>Dasyuromorphia</taxon>
        <taxon>Dasyuridae</taxon>
        <taxon>Sarcophilus</taxon>
    </lineage>
</organism>
<evidence type="ECO:0000256" key="4">
    <source>
        <dbReference type="ARBA" id="ARBA00022725"/>
    </source>
</evidence>
<dbReference type="InParanoid" id="G3WGI6"/>
<feature type="transmembrane region" description="Helical" evidence="10">
    <location>
        <begin position="203"/>
        <end position="225"/>
    </location>
</feature>